<dbReference type="Pfam" id="PF08666">
    <property type="entry name" value="SAF"/>
    <property type="match status" value="1"/>
</dbReference>
<dbReference type="SMART" id="SM00858">
    <property type="entry name" value="SAF"/>
    <property type="match status" value="1"/>
</dbReference>
<dbReference type="SUPFAM" id="SSF51269">
    <property type="entry name" value="AFP III-like domain"/>
    <property type="match status" value="1"/>
</dbReference>
<reference evidence="2 3" key="1">
    <citation type="journal article" date="2015" name="Nature">
        <title>rRNA introns, odd ribosomes, and small enigmatic genomes across a large radiation of phyla.</title>
        <authorList>
            <person name="Brown C.T."/>
            <person name="Hug L.A."/>
            <person name="Thomas B.C."/>
            <person name="Sharon I."/>
            <person name="Castelle C.J."/>
            <person name="Singh A."/>
            <person name="Wilkins M.J."/>
            <person name="Williams K.H."/>
            <person name="Banfield J.F."/>
        </authorList>
    </citation>
    <scope>NUCLEOTIDE SEQUENCE [LARGE SCALE GENOMIC DNA]</scope>
</reference>
<dbReference type="InterPro" id="IPR036732">
    <property type="entry name" value="AFP_Neu5c_C_sf"/>
</dbReference>
<dbReference type="PROSITE" id="PS50844">
    <property type="entry name" value="AFP_LIKE"/>
    <property type="match status" value="1"/>
</dbReference>
<evidence type="ECO:0000313" key="3">
    <source>
        <dbReference type="Proteomes" id="UP000034050"/>
    </source>
</evidence>
<sequence>MKSFAIGGKKIGRDHPTYIIAEMSGNHKQDYSEAEEIVRAAKTAGADAVKLQTYTADTMTLNVRSPLFKISDPGSLWSGNYLYSLYQKAYTPWDWALKLKKLATKLGLDFFSTAFDQTAVDYLEKEVNPPVHKIASFELVDIPLIQKMAHTGKPLIISTGMATLSEIREAVNAARKSGAREIALLKCTSAYPAPPEEMHLKTVPHLLQTFGVPVGISDHTLGWEIPVAGVALGASIIEKHLTLSRKKGAVDAGFSLVPSEFAQMVKSIRITEQAMGKVKYGVKKGEAQMREYGWRRSLFVIRPVKVGEKFTWDNVRSIRPANGLPPRFYQKIIGATATQNIASGTPLSWKFIAKK</sequence>
<dbReference type="SUPFAM" id="SSF51569">
    <property type="entry name" value="Aldolase"/>
    <property type="match status" value="1"/>
</dbReference>
<dbReference type="CDD" id="cd11615">
    <property type="entry name" value="SAF_NeuB_like"/>
    <property type="match status" value="1"/>
</dbReference>
<protein>
    <submittedName>
        <fullName evidence="2">N-acetylneuraminate synthase</fullName>
    </submittedName>
</protein>
<dbReference type="NCBIfam" id="TIGR03586">
    <property type="entry name" value="PseI"/>
    <property type="match status" value="1"/>
</dbReference>
<evidence type="ECO:0000259" key="1">
    <source>
        <dbReference type="PROSITE" id="PS50844"/>
    </source>
</evidence>
<dbReference type="Proteomes" id="UP000034050">
    <property type="component" value="Unassembled WGS sequence"/>
</dbReference>
<dbReference type="PATRIC" id="fig|1618446.3.peg.302"/>
<dbReference type="InterPro" id="IPR020030">
    <property type="entry name" value="Pseudaminic_synth_PseI"/>
</dbReference>
<dbReference type="Gene3D" id="3.90.1210.10">
    <property type="entry name" value="Antifreeze-like/N-acetylneuraminic acid synthase C-terminal domain"/>
    <property type="match status" value="1"/>
</dbReference>
<accession>A0A0G1CPQ2</accession>
<dbReference type="GO" id="GO:0047444">
    <property type="term" value="F:N-acylneuraminate-9-phosphate synthase activity"/>
    <property type="evidence" value="ECO:0007669"/>
    <property type="project" value="TreeGrafter"/>
</dbReference>
<name>A0A0G1CPQ2_9BACT</name>
<feature type="domain" description="AFP-like" evidence="1">
    <location>
        <begin position="297"/>
        <end position="355"/>
    </location>
</feature>
<dbReference type="Gene3D" id="3.20.20.70">
    <property type="entry name" value="Aldolase class I"/>
    <property type="match status" value="1"/>
</dbReference>
<evidence type="ECO:0000313" key="2">
    <source>
        <dbReference type="EMBL" id="KKS87457.1"/>
    </source>
</evidence>
<dbReference type="InterPro" id="IPR013785">
    <property type="entry name" value="Aldolase_TIM"/>
</dbReference>
<proteinExistence type="predicted"/>
<dbReference type="InterPro" id="IPR013974">
    <property type="entry name" value="SAF"/>
</dbReference>
<dbReference type="InterPro" id="IPR013132">
    <property type="entry name" value="PseI/NeuA/B-like_N"/>
</dbReference>
<dbReference type="InterPro" id="IPR051690">
    <property type="entry name" value="PseI-like"/>
</dbReference>
<dbReference type="InterPro" id="IPR057736">
    <property type="entry name" value="SAF_PseI/NeuA/NeuB"/>
</dbReference>
<gene>
    <name evidence="2" type="ORF">UV61_C0002G0178</name>
</gene>
<dbReference type="GO" id="GO:0016051">
    <property type="term" value="P:carbohydrate biosynthetic process"/>
    <property type="evidence" value="ECO:0007669"/>
    <property type="project" value="InterPro"/>
</dbReference>
<dbReference type="EMBL" id="LCFD01000002">
    <property type="protein sequence ID" value="KKS87457.1"/>
    <property type="molecule type" value="Genomic_DNA"/>
</dbReference>
<dbReference type="Pfam" id="PF03102">
    <property type="entry name" value="NeuB"/>
    <property type="match status" value="1"/>
</dbReference>
<dbReference type="STRING" id="1618446.UV61_C0002G0178"/>
<dbReference type="AlphaFoldDB" id="A0A0G1CPQ2"/>
<dbReference type="PANTHER" id="PTHR42966:SF2">
    <property type="entry name" value="PSEUDAMINIC ACID SYNTHASE"/>
    <property type="match status" value="1"/>
</dbReference>
<organism evidence="2 3">
    <name type="scientific">Candidatus Gottesmanbacteria bacterium GW2011_GWB1_43_11</name>
    <dbReference type="NCBI Taxonomy" id="1618446"/>
    <lineage>
        <taxon>Bacteria</taxon>
        <taxon>Candidatus Gottesmaniibacteriota</taxon>
    </lineage>
</organism>
<dbReference type="InterPro" id="IPR006190">
    <property type="entry name" value="SAF_AFP_Neu5Ac"/>
</dbReference>
<comment type="caution">
    <text evidence="2">The sequence shown here is derived from an EMBL/GenBank/DDBJ whole genome shotgun (WGS) entry which is preliminary data.</text>
</comment>
<dbReference type="PANTHER" id="PTHR42966">
    <property type="entry name" value="N-ACETYLNEURAMINATE SYNTHASE"/>
    <property type="match status" value="1"/>
</dbReference>